<name>A0A2S0MZG9_9BURK</name>
<organism evidence="2 3">
    <name type="scientific">Simplicispira suum</name>
    <dbReference type="NCBI Taxonomy" id="2109915"/>
    <lineage>
        <taxon>Bacteria</taxon>
        <taxon>Pseudomonadati</taxon>
        <taxon>Pseudomonadota</taxon>
        <taxon>Betaproteobacteria</taxon>
        <taxon>Burkholderiales</taxon>
        <taxon>Comamonadaceae</taxon>
        <taxon>Simplicispira</taxon>
    </lineage>
</organism>
<dbReference type="AlphaFoldDB" id="A0A2S0MZG9"/>
<sequence>MPGPVQPYLFFEGRCEEALAFYEKALGAERGQLMRYSDNPDPPRADCPTPPGDKVMHCNFTVGGTQIMASDGMASGTTNFKGFGLTLGAATTHEAERMFQALADGGKVQMPLGKTFYSPAFGMVEDRFGVLWMVMVSP</sequence>
<dbReference type="PANTHER" id="PTHR33990">
    <property type="entry name" value="PROTEIN YJDN-RELATED"/>
    <property type="match status" value="1"/>
</dbReference>
<dbReference type="InterPro" id="IPR029068">
    <property type="entry name" value="Glyas_Bleomycin-R_OHBP_Dase"/>
</dbReference>
<protein>
    <submittedName>
        <fullName evidence="2">VOC family protein</fullName>
    </submittedName>
</protein>
<evidence type="ECO:0000313" key="2">
    <source>
        <dbReference type="EMBL" id="AVO41279.1"/>
    </source>
</evidence>
<keyword evidence="3" id="KW-1185">Reference proteome</keyword>
<evidence type="ECO:0000313" key="3">
    <source>
        <dbReference type="Proteomes" id="UP000239326"/>
    </source>
</evidence>
<reference evidence="2 3" key="1">
    <citation type="submission" date="2018-03" db="EMBL/GenBank/DDBJ databases">
        <title>Genome sequencing of Simplicispira sp.</title>
        <authorList>
            <person name="Kim S.-J."/>
            <person name="Heo J."/>
            <person name="Kwon S.-W."/>
        </authorList>
    </citation>
    <scope>NUCLEOTIDE SEQUENCE [LARGE SCALE GENOMIC DNA]</scope>
    <source>
        <strain evidence="2 3">SC1-8</strain>
    </source>
</reference>
<accession>A0A2S0MZG9</accession>
<feature type="domain" description="PhnB-like" evidence="1">
    <location>
        <begin position="6"/>
        <end position="134"/>
    </location>
</feature>
<dbReference type="CDD" id="cd06588">
    <property type="entry name" value="PhnB_like"/>
    <property type="match status" value="1"/>
</dbReference>
<proteinExistence type="predicted"/>
<dbReference type="Proteomes" id="UP000239326">
    <property type="component" value="Chromosome"/>
</dbReference>
<dbReference type="PANTHER" id="PTHR33990:SF1">
    <property type="entry name" value="PROTEIN YJDN"/>
    <property type="match status" value="1"/>
</dbReference>
<dbReference type="RefSeq" id="WP_106446256.1">
    <property type="nucleotide sequence ID" value="NZ_CP027669.1"/>
</dbReference>
<dbReference type="Gene3D" id="3.10.180.10">
    <property type="entry name" value="2,3-Dihydroxybiphenyl 1,2-Dioxygenase, domain 1"/>
    <property type="match status" value="1"/>
</dbReference>
<dbReference type="EMBL" id="CP027669">
    <property type="protein sequence ID" value="AVO41279.1"/>
    <property type="molecule type" value="Genomic_DNA"/>
</dbReference>
<dbReference type="OrthoDB" id="9795306at2"/>
<evidence type="ECO:0000259" key="1">
    <source>
        <dbReference type="Pfam" id="PF06983"/>
    </source>
</evidence>
<dbReference type="KEGG" id="simp:C6571_08230"/>
<gene>
    <name evidence="2" type="ORF">C6571_08230</name>
</gene>
<dbReference type="InterPro" id="IPR028973">
    <property type="entry name" value="PhnB-like"/>
</dbReference>
<dbReference type="Pfam" id="PF06983">
    <property type="entry name" value="3-dmu-9_3-mt"/>
    <property type="match status" value="1"/>
</dbReference>
<dbReference type="SUPFAM" id="SSF54593">
    <property type="entry name" value="Glyoxalase/Bleomycin resistance protein/Dihydroxybiphenyl dioxygenase"/>
    <property type="match status" value="1"/>
</dbReference>